<evidence type="ECO:0000256" key="5">
    <source>
        <dbReference type="SAM" id="MobiDB-lite"/>
    </source>
</evidence>
<protein>
    <submittedName>
        <fullName evidence="8">Cell envelope integrity protein TolA</fullName>
    </submittedName>
</protein>
<organism evidence="8">
    <name type="scientific">Castellaniella ginsengisoli</name>
    <dbReference type="NCBI Taxonomy" id="546114"/>
    <lineage>
        <taxon>Bacteria</taxon>
        <taxon>Pseudomonadati</taxon>
        <taxon>Pseudomonadota</taxon>
        <taxon>Betaproteobacteria</taxon>
        <taxon>Burkholderiales</taxon>
        <taxon>Alcaligenaceae</taxon>
        <taxon>Castellaniella</taxon>
    </lineage>
</organism>
<dbReference type="EMBL" id="CP158261">
    <property type="protein sequence ID" value="XDJ66357.1"/>
    <property type="molecule type" value="Genomic_DNA"/>
</dbReference>
<accession>A0AB39DC15</accession>
<dbReference type="NCBIfam" id="TIGR02794">
    <property type="entry name" value="tolA_full"/>
    <property type="match status" value="1"/>
</dbReference>
<dbReference type="GeneID" id="93067343"/>
<evidence type="ECO:0000256" key="4">
    <source>
        <dbReference type="ARBA" id="ARBA00023136"/>
    </source>
</evidence>
<feature type="compositionally biased region" description="Low complexity" evidence="5">
    <location>
        <begin position="106"/>
        <end position="140"/>
    </location>
</feature>
<evidence type="ECO:0000256" key="3">
    <source>
        <dbReference type="ARBA" id="ARBA00022989"/>
    </source>
</evidence>
<evidence type="ECO:0000313" key="13">
    <source>
        <dbReference type="EMBL" id="XDJ82310.1"/>
    </source>
</evidence>
<dbReference type="EMBL" id="CP158260">
    <property type="protein sequence ID" value="XDJ63229.1"/>
    <property type="molecule type" value="Genomic_DNA"/>
</dbReference>
<evidence type="ECO:0000313" key="12">
    <source>
        <dbReference type="EMBL" id="XDJ74483.1"/>
    </source>
</evidence>
<keyword evidence="4 6" id="KW-0472">Membrane</keyword>
<dbReference type="EMBL" id="CP158268">
    <property type="protein sequence ID" value="XDJ86117.1"/>
    <property type="molecule type" value="Genomic_DNA"/>
</dbReference>
<evidence type="ECO:0000313" key="8">
    <source>
        <dbReference type="EMBL" id="XDJ51868.1"/>
    </source>
</evidence>
<feature type="compositionally biased region" description="Basic and acidic residues" evidence="5">
    <location>
        <begin position="141"/>
        <end position="256"/>
    </location>
</feature>
<evidence type="ECO:0000313" key="14">
    <source>
        <dbReference type="EMBL" id="XDJ86117.1"/>
    </source>
</evidence>
<dbReference type="GO" id="GO:0016020">
    <property type="term" value="C:membrane"/>
    <property type="evidence" value="ECO:0007669"/>
    <property type="project" value="UniProtKB-SubCell"/>
</dbReference>
<dbReference type="NCBIfam" id="TIGR01352">
    <property type="entry name" value="tonB_Cterm"/>
    <property type="match status" value="1"/>
</dbReference>
<sequence>MNLFDRFFNTDSDDDVRPGGRDDRRGLLVSLAAHGLLILLMVAGFSTAPDNPGPVQVELWAQGTVADAAAPQEQPEEPQAEPQPESEPAKPEPEPEPTPVPDDSARQAAEQAEAARQAQLAEAQARAAEAAQAQAEAEIALAKERKAREETERRLAEQAAREKAEKEAAEQAAREKARQEQAEKEKAAQERAEKAAAEKAAAEKAAAEKAAAEKAAAEKAAREKAEKEKAEKAAAEKAAAEKAAREKAAKEAEAKRQALRAAMRGDALEAAGIASGNADRNQRGGGGNDGYAAKVRACVQPGVVYNVPPRSGSNNPTASFRTRLGSNGQVQGVDLTRSSGNPRFDDAVQKGILACSPFPKPPGGKYPSYIDVDYRMYD</sequence>
<dbReference type="RefSeq" id="WP_368642456.1">
    <property type="nucleotide sequence ID" value="NZ_CP158253.1"/>
</dbReference>
<name>A0AB39DC15_9BURK</name>
<dbReference type="SUPFAM" id="SSF74653">
    <property type="entry name" value="TolA/TonB C-terminal domain"/>
    <property type="match status" value="1"/>
</dbReference>
<keyword evidence="2 6" id="KW-0812">Transmembrane</keyword>
<dbReference type="InterPro" id="IPR014161">
    <property type="entry name" value="Tol-Pal_TolA"/>
</dbReference>
<dbReference type="Pfam" id="PF13103">
    <property type="entry name" value="TonB_2"/>
    <property type="match status" value="1"/>
</dbReference>
<dbReference type="AlphaFoldDB" id="A0AB39DC15"/>
<feature type="transmembrane region" description="Helical" evidence="6">
    <location>
        <begin position="27"/>
        <end position="46"/>
    </location>
</feature>
<feature type="region of interest" description="Disordered" evidence="5">
    <location>
        <begin position="1"/>
        <end position="20"/>
    </location>
</feature>
<evidence type="ECO:0000313" key="10">
    <source>
        <dbReference type="EMBL" id="XDJ63229.1"/>
    </source>
</evidence>
<evidence type="ECO:0000256" key="2">
    <source>
        <dbReference type="ARBA" id="ARBA00022692"/>
    </source>
</evidence>
<proteinExistence type="predicted"/>
<dbReference type="EMBL" id="CP158253">
    <property type="protein sequence ID" value="XDJ43800.1"/>
    <property type="molecule type" value="Genomic_DNA"/>
</dbReference>
<dbReference type="EMBL" id="CP158256">
    <property type="protein sequence ID" value="XDJ51868.1"/>
    <property type="molecule type" value="Genomic_DNA"/>
</dbReference>
<dbReference type="KEGG" id="cgin:ABRZ00_07375"/>
<reference evidence="8" key="1">
    <citation type="submission" date="2024-05" db="EMBL/GenBank/DDBJ databases">
        <authorList>
            <person name="Luo Y.-C."/>
            <person name="Nicholds J."/>
            <person name="Mortimer T."/>
            <person name="Maboni G."/>
        </authorList>
    </citation>
    <scope>NUCLEOTIDE SEQUENCE</scope>
    <source>
        <strain evidence="14">140124</strain>
        <strain evidence="13">143751</strain>
        <strain evidence="12">143811</strain>
        <strain evidence="11">145849</strain>
        <strain evidence="10">145850</strain>
        <strain evidence="9">150221</strain>
        <strain evidence="8">150964</strain>
        <strain evidence="7">153271</strain>
    </source>
</reference>
<keyword evidence="3 6" id="KW-1133">Transmembrane helix</keyword>
<dbReference type="EMBL" id="CP158266">
    <property type="protein sequence ID" value="XDJ82310.1"/>
    <property type="molecule type" value="Genomic_DNA"/>
</dbReference>
<gene>
    <name evidence="8" type="primary">tolA</name>
    <name evidence="11" type="ORF">ABRY91_13245</name>
    <name evidence="13" type="ORF">ABRY96_11545</name>
    <name evidence="12" type="ORF">ABRY97_12860</name>
    <name evidence="9" type="ORF">ABRZ00_07375</name>
    <name evidence="8" type="ORF">ABRZ01_07720</name>
    <name evidence="7" type="ORF">ABRZ02_09010</name>
    <name evidence="10" type="ORF">ABRZ03_10880</name>
    <name evidence="14" type="ORF">ABRZ08_04650</name>
</gene>
<dbReference type="Gene3D" id="3.30.1150.10">
    <property type="match status" value="1"/>
</dbReference>
<dbReference type="InterPro" id="IPR006260">
    <property type="entry name" value="TonB/TolA_C"/>
</dbReference>
<dbReference type="GO" id="GO:0043213">
    <property type="term" value="P:bacteriocin transport"/>
    <property type="evidence" value="ECO:0007669"/>
    <property type="project" value="InterPro"/>
</dbReference>
<evidence type="ECO:0000256" key="6">
    <source>
        <dbReference type="SAM" id="Phobius"/>
    </source>
</evidence>
<dbReference type="GO" id="GO:0019534">
    <property type="term" value="F:toxin transmembrane transporter activity"/>
    <property type="evidence" value="ECO:0007669"/>
    <property type="project" value="InterPro"/>
</dbReference>
<feature type="region of interest" description="Disordered" evidence="5">
    <location>
        <begin position="67"/>
        <end position="260"/>
    </location>
</feature>
<evidence type="ECO:0000256" key="1">
    <source>
        <dbReference type="ARBA" id="ARBA00004167"/>
    </source>
</evidence>
<dbReference type="EMBL" id="CP158257">
    <property type="protein sequence ID" value="XDJ54417.1"/>
    <property type="molecule type" value="Genomic_DNA"/>
</dbReference>
<evidence type="ECO:0000313" key="11">
    <source>
        <dbReference type="EMBL" id="XDJ66357.1"/>
    </source>
</evidence>
<evidence type="ECO:0000313" key="9">
    <source>
        <dbReference type="EMBL" id="XDJ54417.1"/>
    </source>
</evidence>
<comment type="subcellular location">
    <subcellularLocation>
        <location evidence="1">Membrane</location>
        <topology evidence="1">Single-pass membrane protein</topology>
    </subcellularLocation>
</comment>
<evidence type="ECO:0000313" key="7">
    <source>
        <dbReference type="EMBL" id="XDJ43800.1"/>
    </source>
</evidence>
<dbReference type="EMBL" id="CP158264">
    <property type="protein sequence ID" value="XDJ74483.1"/>
    <property type="molecule type" value="Genomic_DNA"/>
</dbReference>